<name>A0A2T7A239_TUBBO</name>
<protein>
    <submittedName>
        <fullName evidence="1">Uncharacterized protein</fullName>
    </submittedName>
</protein>
<organism evidence="1 2">
    <name type="scientific">Tuber borchii</name>
    <name type="common">White truffle</name>
    <dbReference type="NCBI Taxonomy" id="42251"/>
    <lineage>
        <taxon>Eukaryota</taxon>
        <taxon>Fungi</taxon>
        <taxon>Dikarya</taxon>
        <taxon>Ascomycota</taxon>
        <taxon>Pezizomycotina</taxon>
        <taxon>Pezizomycetes</taxon>
        <taxon>Pezizales</taxon>
        <taxon>Tuberaceae</taxon>
        <taxon>Tuber</taxon>
    </lineage>
</organism>
<keyword evidence="2" id="KW-1185">Reference proteome</keyword>
<dbReference type="OrthoDB" id="1274115at2759"/>
<accession>A0A2T7A239</accession>
<reference evidence="1 2" key="1">
    <citation type="submission" date="2017-04" db="EMBL/GenBank/DDBJ databases">
        <title>Draft genome sequence of Tuber borchii Vittad., a whitish edible truffle.</title>
        <authorList>
            <consortium name="DOE Joint Genome Institute"/>
            <person name="Murat C."/>
            <person name="Kuo A."/>
            <person name="Barry K.W."/>
            <person name="Clum A."/>
            <person name="Dockter R.B."/>
            <person name="Fauchery L."/>
            <person name="Iotti M."/>
            <person name="Kohler A."/>
            <person name="Labutti K."/>
            <person name="Lindquist E.A."/>
            <person name="Lipzen A."/>
            <person name="Ohm R.A."/>
            <person name="Wang M."/>
            <person name="Grigoriev I.V."/>
            <person name="Zambonelli A."/>
            <person name="Martin F.M."/>
        </authorList>
    </citation>
    <scope>NUCLEOTIDE SEQUENCE [LARGE SCALE GENOMIC DNA]</scope>
    <source>
        <strain evidence="1 2">Tbo3840</strain>
    </source>
</reference>
<comment type="caution">
    <text evidence="1">The sequence shown here is derived from an EMBL/GenBank/DDBJ whole genome shotgun (WGS) entry which is preliminary data.</text>
</comment>
<dbReference type="Proteomes" id="UP000244722">
    <property type="component" value="Unassembled WGS sequence"/>
</dbReference>
<evidence type="ECO:0000313" key="1">
    <source>
        <dbReference type="EMBL" id="PUU81791.1"/>
    </source>
</evidence>
<proteinExistence type="predicted"/>
<feature type="non-terminal residue" evidence="1">
    <location>
        <position position="1"/>
    </location>
</feature>
<gene>
    <name evidence="1" type="ORF">B9Z19DRAFT_930037</name>
</gene>
<dbReference type="AlphaFoldDB" id="A0A2T7A239"/>
<dbReference type="EMBL" id="NESQ01000039">
    <property type="protein sequence ID" value="PUU81791.1"/>
    <property type="molecule type" value="Genomic_DNA"/>
</dbReference>
<dbReference type="STRING" id="42251.A0A2T7A239"/>
<evidence type="ECO:0000313" key="2">
    <source>
        <dbReference type="Proteomes" id="UP000244722"/>
    </source>
</evidence>
<sequence length="64" mass="7137">IEDYREINETTDRLFRDVHETQLGNPKKGAEVIYEVLAQIGVAQGREVPLVLPLGSDAVCTIQK</sequence>
<feature type="non-terminal residue" evidence="1">
    <location>
        <position position="64"/>
    </location>
</feature>